<proteinExistence type="predicted"/>
<evidence type="ECO:0000256" key="1">
    <source>
        <dbReference type="SAM" id="MobiDB-lite"/>
    </source>
</evidence>
<comment type="caution">
    <text evidence="2">The sequence shown here is derived from an EMBL/GenBank/DDBJ whole genome shotgun (WGS) entry which is preliminary data.</text>
</comment>
<organism evidence="2 3">
    <name type="scientific">Brucella endophytica</name>
    <dbReference type="NCBI Taxonomy" id="1963359"/>
    <lineage>
        <taxon>Bacteria</taxon>
        <taxon>Pseudomonadati</taxon>
        <taxon>Pseudomonadota</taxon>
        <taxon>Alphaproteobacteria</taxon>
        <taxon>Hyphomicrobiales</taxon>
        <taxon>Brucellaceae</taxon>
        <taxon>Brucella/Ochrobactrum group</taxon>
        <taxon>Brucella</taxon>
    </lineage>
</organism>
<accession>A0A916SQ36</accession>
<gene>
    <name evidence="2" type="ORF">GCM10011491_44770</name>
</gene>
<evidence type="ECO:0000313" key="2">
    <source>
        <dbReference type="EMBL" id="GGB11913.1"/>
    </source>
</evidence>
<evidence type="ECO:0000313" key="3">
    <source>
        <dbReference type="Proteomes" id="UP000646478"/>
    </source>
</evidence>
<dbReference type="Proteomes" id="UP000646478">
    <property type="component" value="Unassembled WGS sequence"/>
</dbReference>
<keyword evidence="3" id="KW-1185">Reference proteome</keyword>
<name>A0A916SQ36_9HYPH</name>
<reference evidence="2" key="1">
    <citation type="journal article" date="2014" name="Int. J. Syst. Evol. Microbiol.">
        <title>Complete genome sequence of Corynebacterium casei LMG S-19264T (=DSM 44701T), isolated from a smear-ripened cheese.</title>
        <authorList>
            <consortium name="US DOE Joint Genome Institute (JGI-PGF)"/>
            <person name="Walter F."/>
            <person name="Albersmeier A."/>
            <person name="Kalinowski J."/>
            <person name="Ruckert C."/>
        </authorList>
    </citation>
    <scope>NUCLEOTIDE SEQUENCE</scope>
    <source>
        <strain evidence="2">CGMCC 1.15082</strain>
    </source>
</reference>
<dbReference type="EMBL" id="BMHH01000036">
    <property type="protein sequence ID" value="GGB11913.1"/>
    <property type="molecule type" value="Genomic_DNA"/>
</dbReference>
<dbReference type="RefSeq" id="WP_188826383.1">
    <property type="nucleotide sequence ID" value="NZ_BMHH01000036.1"/>
</dbReference>
<reference evidence="2" key="2">
    <citation type="submission" date="2020-09" db="EMBL/GenBank/DDBJ databases">
        <authorList>
            <person name="Sun Q."/>
            <person name="Zhou Y."/>
        </authorList>
    </citation>
    <scope>NUCLEOTIDE SEQUENCE</scope>
    <source>
        <strain evidence="2">CGMCC 1.15082</strain>
    </source>
</reference>
<feature type="region of interest" description="Disordered" evidence="1">
    <location>
        <begin position="119"/>
        <end position="139"/>
    </location>
</feature>
<protein>
    <submittedName>
        <fullName evidence="2">Uncharacterized protein</fullName>
    </submittedName>
</protein>
<dbReference type="AlphaFoldDB" id="A0A916SQ36"/>
<feature type="compositionally biased region" description="Polar residues" evidence="1">
    <location>
        <begin position="120"/>
        <end position="139"/>
    </location>
</feature>
<sequence>MTNTVTWMTAGTVYPRPGSGTPREINLWLSFAEFGPNGNVKVEVTGPAAAKGVKTVPANGIAAIRNENDYYVASMKIEIPSTLVDTDEFTLTATPLTSNLSNDGQAIPLGPCTTKEFDETNSGQNVLSTEPYATTPGDPTSPGNYYTVFLNIKDSSSGFAGAAAELILDPPGTTAKLYDAISNQPLLEGLPGVFYVNSNTNGQTRCKLATTEGVNIQIVKVTGSVVGLGTEASANFFFSTTPDSGDQTPGWVAPTLPDAAGGNILTLDPGQTTYRLTVPVNDEQSNPPYRGVIINDTSAFLYTQATTSTLDNESVTKLVLNGGPKSNWFTVFSQDNQGNISCSPASQYEVKGAPGNNLPDISLTRSAPEPLVDPFPSTGIITKNTVNAHDGLGLILTDIQIAQLGLSDKGKAYDKTLAITATSVVFTFYMNGYESSTSVSIRSQAYNKPDELNTPIPTLAYDTNPPTKLVWSTSLVSMIYALSIGWYQNSSVRPPRKPCGFEYYIQQMQNSVPHKWYSKIDTQRALPAGWYEANIPA</sequence>